<proteinExistence type="predicted"/>
<keyword evidence="1" id="KW-0732">Signal</keyword>
<dbReference type="AlphaFoldDB" id="A0A3N6NBE8"/>
<protein>
    <submittedName>
        <fullName evidence="2">Uncharacterized protein</fullName>
    </submittedName>
</protein>
<dbReference type="OrthoDB" id="581524at2"/>
<organism evidence="2 3">
    <name type="scientific">Okeania hirsuta</name>
    <dbReference type="NCBI Taxonomy" id="1458930"/>
    <lineage>
        <taxon>Bacteria</taxon>
        <taxon>Bacillati</taxon>
        <taxon>Cyanobacteriota</taxon>
        <taxon>Cyanophyceae</taxon>
        <taxon>Oscillatoriophycideae</taxon>
        <taxon>Oscillatoriales</taxon>
        <taxon>Microcoleaceae</taxon>
        <taxon>Okeania</taxon>
    </lineage>
</organism>
<evidence type="ECO:0000313" key="3">
    <source>
        <dbReference type="Proteomes" id="UP000269154"/>
    </source>
</evidence>
<accession>A0A3N6NBE8</accession>
<dbReference type="Proteomes" id="UP000269154">
    <property type="component" value="Unassembled WGS sequence"/>
</dbReference>
<feature type="signal peptide" evidence="1">
    <location>
        <begin position="1"/>
        <end position="32"/>
    </location>
</feature>
<name>A0A3N6NBE8_9CYAN</name>
<dbReference type="EMBL" id="RCBY01000065">
    <property type="protein sequence ID" value="RQH43170.1"/>
    <property type="molecule type" value="Genomic_DNA"/>
</dbReference>
<feature type="chain" id="PRO_5018300445" evidence="1">
    <location>
        <begin position="33"/>
        <end position="145"/>
    </location>
</feature>
<keyword evidence="3" id="KW-1185">Reference proteome</keyword>
<evidence type="ECO:0000313" key="2">
    <source>
        <dbReference type="EMBL" id="RQH43170.1"/>
    </source>
</evidence>
<evidence type="ECO:0000256" key="1">
    <source>
        <dbReference type="SAM" id="SignalP"/>
    </source>
</evidence>
<reference evidence="2 3" key="1">
    <citation type="journal article" date="2018" name="ACS Chem. Biol.">
        <title>Ketoreductase domain dysfunction expands chemodiversity: malyngamide biosynthesis in the cyanobacterium Okeania hirsuta.</title>
        <authorList>
            <person name="Moss N.A."/>
            <person name="Leao T."/>
            <person name="Rankin M."/>
            <person name="McCullough T.M."/>
            <person name="Qu P."/>
            <person name="Korobeynikov A."/>
            <person name="Smith J.L."/>
            <person name="Gerwick L."/>
            <person name="Gerwick W.H."/>
        </authorList>
    </citation>
    <scope>NUCLEOTIDE SEQUENCE [LARGE SCALE GENOMIC DNA]</scope>
    <source>
        <strain evidence="2 3">PAB10Feb10-1</strain>
    </source>
</reference>
<sequence>MNLLKINQKFFQLGLFTLGTFALLTSSSKVLASNPKKIDNKSILLAQASREEWRICQKKGENWSEIKYFESKNYFANICRSGNGQLTLVAGAKSNPNKLLELPVTAEQGYLAIDGSKTFMIDNSHFSMAINGMVVRKEQVTYRGQ</sequence>
<dbReference type="RefSeq" id="WP_124146561.1">
    <property type="nucleotide sequence ID" value="NZ_CAWOKI010000171.1"/>
</dbReference>
<comment type="caution">
    <text evidence="2">The sequence shown here is derived from an EMBL/GenBank/DDBJ whole genome shotgun (WGS) entry which is preliminary data.</text>
</comment>
<gene>
    <name evidence="2" type="ORF">D5R40_13390</name>
</gene>